<dbReference type="EMBL" id="MU157832">
    <property type="protein sequence ID" value="KAF9532170.1"/>
    <property type="molecule type" value="Genomic_DNA"/>
</dbReference>
<dbReference type="OrthoDB" id="2322499at2759"/>
<evidence type="ECO:0000313" key="3">
    <source>
        <dbReference type="EMBL" id="KAF9532170.1"/>
    </source>
</evidence>
<feature type="region of interest" description="Disordered" evidence="1">
    <location>
        <begin position="1"/>
        <end position="52"/>
    </location>
</feature>
<feature type="domain" description="F-box" evidence="2">
    <location>
        <begin position="72"/>
        <end position="121"/>
    </location>
</feature>
<dbReference type="PROSITE" id="PS50181">
    <property type="entry name" value="FBOX"/>
    <property type="match status" value="1"/>
</dbReference>
<comment type="caution">
    <text evidence="3">The sequence shown here is derived from an EMBL/GenBank/DDBJ whole genome shotgun (WGS) entry which is preliminary data.</text>
</comment>
<proteinExistence type="predicted"/>
<reference evidence="3" key="1">
    <citation type="submission" date="2020-11" db="EMBL/GenBank/DDBJ databases">
        <authorList>
            <consortium name="DOE Joint Genome Institute"/>
            <person name="Ahrendt S."/>
            <person name="Riley R."/>
            <person name="Andreopoulos W."/>
            <person name="Labutti K."/>
            <person name="Pangilinan J."/>
            <person name="Ruiz-Duenas F.J."/>
            <person name="Barrasa J.M."/>
            <person name="Sanchez-Garcia M."/>
            <person name="Camarero S."/>
            <person name="Miyauchi S."/>
            <person name="Serrano A."/>
            <person name="Linde D."/>
            <person name="Babiker R."/>
            <person name="Drula E."/>
            <person name="Ayuso-Fernandez I."/>
            <person name="Pacheco R."/>
            <person name="Padilla G."/>
            <person name="Ferreira P."/>
            <person name="Barriuso J."/>
            <person name="Kellner H."/>
            <person name="Castanera R."/>
            <person name="Alfaro M."/>
            <person name="Ramirez L."/>
            <person name="Pisabarro A.G."/>
            <person name="Kuo A."/>
            <person name="Tritt A."/>
            <person name="Lipzen A."/>
            <person name="He G."/>
            <person name="Yan M."/>
            <person name="Ng V."/>
            <person name="Cullen D."/>
            <person name="Martin F."/>
            <person name="Rosso M.-N."/>
            <person name="Henrissat B."/>
            <person name="Hibbett D."/>
            <person name="Martinez A.T."/>
            <person name="Grigoriev I.V."/>
        </authorList>
    </citation>
    <scope>NUCLEOTIDE SEQUENCE</scope>
    <source>
        <strain evidence="3">CBS 506.95</strain>
    </source>
</reference>
<dbReference type="SUPFAM" id="SSF81383">
    <property type="entry name" value="F-box domain"/>
    <property type="match status" value="1"/>
</dbReference>
<accession>A0A9P6EN34</accession>
<dbReference type="Proteomes" id="UP000807306">
    <property type="component" value="Unassembled WGS sequence"/>
</dbReference>
<evidence type="ECO:0000256" key="1">
    <source>
        <dbReference type="SAM" id="MobiDB-lite"/>
    </source>
</evidence>
<organism evidence="3 4">
    <name type="scientific">Crepidotus variabilis</name>
    <dbReference type="NCBI Taxonomy" id="179855"/>
    <lineage>
        <taxon>Eukaryota</taxon>
        <taxon>Fungi</taxon>
        <taxon>Dikarya</taxon>
        <taxon>Basidiomycota</taxon>
        <taxon>Agaricomycotina</taxon>
        <taxon>Agaricomycetes</taxon>
        <taxon>Agaricomycetidae</taxon>
        <taxon>Agaricales</taxon>
        <taxon>Agaricineae</taxon>
        <taxon>Crepidotaceae</taxon>
        <taxon>Crepidotus</taxon>
    </lineage>
</organism>
<evidence type="ECO:0000259" key="2">
    <source>
        <dbReference type="PROSITE" id="PS50181"/>
    </source>
</evidence>
<feature type="compositionally biased region" description="Acidic residues" evidence="1">
    <location>
        <begin position="478"/>
        <end position="494"/>
    </location>
</feature>
<dbReference type="InterPro" id="IPR001810">
    <property type="entry name" value="F-box_dom"/>
</dbReference>
<evidence type="ECO:0000313" key="4">
    <source>
        <dbReference type="Proteomes" id="UP000807306"/>
    </source>
</evidence>
<keyword evidence="4" id="KW-1185">Reference proteome</keyword>
<dbReference type="InterPro" id="IPR036047">
    <property type="entry name" value="F-box-like_dom_sf"/>
</dbReference>
<gene>
    <name evidence="3" type="ORF">CPB83DRAFT_847356</name>
</gene>
<dbReference type="AlphaFoldDB" id="A0A9P6EN34"/>
<sequence>MTTMSLRKSSRLSAKAEQPPTAGGGPSQRPERVPRNQKASTKKPRVEKPDEVVTKAVDRTNYSRIKGVRGKLKNMTEMPVDILFEVFSALQPGDLLCISRASKDLRGLLTSKNTAYIWSQAYKNIPEDFQPPQCPKNVNVLHYTNFLYGHHCQFCASRHGYYSHFPTRVRFCKGCAPDVLRHVGRPYHQFGDSQEKIEDLCSAMYLSKPIRGFYILNVEYRLRSKEYADAKNLSPEAGKAYLKTCQDEQRSALELGTSLQQWRRKQKSMHQQQVQDIHKQRANFILEKLEEEGIKDFDQWQIKNSLIARRSYEMKGEEWLRIRADLIDVIQEKREAGQHNIVRMSISKALNTFGTFIASLNDESTTHIFPRPFVIAQSEPFLSLIRQSENGKISQSVFEPFKTECSNLIAAWKAESDKYLVDILPPSSVKGKRKKLDARALDLATTFFKCHFCTEPISYPRVLVHQCLNVHFDATSDEEEAEHSEQSDEDEDLEQVTTKKGGPYREPRPARIITMETLWDKVPTFVPTGFRAGHPCIAFDEESFALAREVVRACGEDPNTASREAIEKKNARLECMTCHKALESKVKTHFAMTWIMAILHDIEYHFEDKEAHWRMIDNEAELAKIKGLESKSTKQSKSHPFVCKICQYPVAQEYRRNHIKWSHRNRSDGVAIQADSTDDINSLDEYFIPNIDASIIAPPFPVKY</sequence>
<protein>
    <recommendedName>
        <fullName evidence="2">F-box domain-containing protein</fullName>
    </recommendedName>
</protein>
<name>A0A9P6EN34_9AGAR</name>
<feature type="region of interest" description="Disordered" evidence="1">
    <location>
        <begin position="478"/>
        <end position="507"/>
    </location>
</feature>